<accession>A0A1C3Z0C7</accession>
<dbReference type="Proteomes" id="UP000199268">
    <property type="component" value="Unassembled WGS sequence"/>
</dbReference>
<comment type="similarity">
    <text evidence="1">Belongs to the aldo/keto reductase family.</text>
</comment>
<evidence type="ECO:0000256" key="6">
    <source>
        <dbReference type="PIRSR" id="PIRSR000097-3"/>
    </source>
</evidence>
<name>A0A1C3Z0C7_9LACO</name>
<evidence type="ECO:0000256" key="5">
    <source>
        <dbReference type="PIRSR" id="PIRSR000097-2"/>
    </source>
</evidence>
<feature type="site" description="Lowers pKa of active site Tyr" evidence="6">
    <location>
        <position position="77"/>
    </location>
</feature>
<protein>
    <submittedName>
        <fullName evidence="8">Aldo/keto reductase</fullName>
    </submittedName>
</protein>
<evidence type="ECO:0000313" key="9">
    <source>
        <dbReference type="Proteomes" id="UP000199268"/>
    </source>
</evidence>
<dbReference type="Gene3D" id="3.20.20.100">
    <property type="entry name" value="NADP-dependent oxidoreductase domain"/>
    <property type="match status" value="1"/>
</dbReference>
<gene>
    <name evidence="8" type="ORF">GA0061074_101232</name>
</gene>
<dbReference type="OrthoDB" id="9804790at2"/>
<dbReference type="Pfam" id="PF00248">
    <property type="entry name" value="Aldo_ket_red"/>
    <property type="match status" value="1"/>
</dbReference>
<dbReference type="AlphaFoldDB" id="A0A1C3Z0C7"/>
<dbReference type="RefSeq" id="WP_092461271.1">
    <property type="nucleotide sequence ID" value="NZ_BJEE01000002.1"/>
</dbReference>
<evidence type="ECO:0000259" key="7">
    <source>
        <dbReference type="Pfam" id="PF00248"/>
    </source>
</evidence>
<dbReference type="InterPro" id="IPR036812">
    <property type="entry name" value="NAD(P)_OxRdtase_dom_sf"/>
</dbReference>
<dbReference type="EMBL" id="FMAO01000001">
    <property type="protein sequence ID" value="SCB75728.1"/>
    <property type="molecule type" value="Genomic_DNA"/>
</dbReference>
<sequence>MDYTTLNNGTRMPQLGFGVFEIKPEETKQAVLDAIKAGYRSIDTARAYFNETETGAGINEAISGGLVSREDLFVTTKVIYNEYGYEQTAAAIDDSLNKLGLDYIDLYLLHQPYGDVYGSYQALVDAQAAGKIKSIGISNFYPAKFVEFMREVELRNWPKPVINQIEFNPLMQQTLAQDWLPKFDVQLEAWAPLAEGRDNIFQNETLQRIGDAHHKSVAQVILRWITQQGFVTVAKSVNPAHMADNIDVFDFTLTDDEMAQIKDLDTNAPSFDHQNPELTNMFYDMVYEVGDYAN</sequence>
<organism evidence="8 9">
    <name type="scientific">Weissella bombi</name>
    <dbReference type="NCBI Taxonomy" id="1505725"/>
    <lineage>
        <taxon>Bacteria</taxon>
        <taxon>Bacillati</taxon>
        <taxon>Bacillota</taxon>
        <taxon>Bacilli</taxon>
        <taxon>Lactobacillales</taxon>
        <taxon>Lactobacillaceae</taxon>
        <taxon>Weissella</taxon>
    </lineage>
</organism>
<feature type="active site" description="Proton donor" evidence="4">
    <location>
        <position position="48"/>
    </location>
</feature>
<feature type="domain" description="NADP-dependent oxidoreductase" evidence="7">
    <location>
        <begin position="21"/>
        <end position="265"/>
    </location>
</feature>
<dbReference type="PRINTS" id="PR00069">
    <property type="entry name" value="ALDKETRDTASE"/>
</dbReference>
<evidence type="ECO:0000256" key="3">
    <source>
        <dbReference type="ARBA" id="ARBA00023002"/>
    </source>
</evidence>
<evidence type="ECO:0000256" key="1">
    <source>
        <dbReference type="ARBA" id="ARBA00007905"/>
    </source>
</evidence>
<keyword evidence="3" id="KW-0560">Oxidoreductase</keyword>
<keyword evidence="2" id="KW-0521">NADP</keyword>
<dbReference type="FunFam" id="3.20.20.100:FF:000015">
    <property type="entry name" value="Oxidoreductase, aldo/keto reductase family"/>
    <property type="match status" value="1"/>
</dbReference>
<dbReference type="PANTHER" id="PTHR43827:SF3">
    <property type="entry name" value="NADP-DEPENDENT OXIDOREDUCTASE DOMAIN-CONTAINING PROTEIN"/>
    <property type="match status" value="1"/>
</dbReference>
<dbReference type="InterPro" id="IPR023210">
    <property type="entry name" value="NADP_OxRdtase_dom"/>
</dbReference>
<dbReference type="SUPFAM" id="SSF51430">
    <property type="entry name" value="NAD(P)-linked oxidoreductase"/>
    <property type="match status" value="1"/>
</dbReference>
<dbReference type="InterPro" id="IPR020471">
    <property type="entry name" value="AKR"/>
</dbReference>
<evidence type="ECO:0000313" key="8">
    <source>
        <dbReference type="EMBL" id="SCB75728.1"/>
    </source>
</evidence>
<dbReference type="PROSITE" id="PS00062">
    <property type="entry name" value="ALDOKETO_REDUCTASE_2"/>
    <property type="match status" value="1"/>
</dbReference>
<dbReference type="STRING" id="1505725.GA0061074_101232"/>
<dbReference type="InterPro" id="IPR018170">
    <property type="entry name" value="Aldo/ket_reductase_CS"/>
</dbReference>
<reference evidence="9" key="1">
    <citation type="submission" date="2016-08" db="EMBL/GenBank/DDBJ databases">
        <authorList>
            <person name="Varghese N."/>
            <person name="Submissions Spin"/>
        </authorList>
    </citation>
    <scope>NUCLEOTIDE SEQUENCE [LARGE SCALE GENOMIC DNA]</scope>
    <source>
        <strain evidence="9">R-53094</strain>
    </source>
</reference>
<evidence type="ECO:0000256" key="2">
    <source>
        <dbReference type="ARBA" id="ARBA00022857"/>
    </source>
</evidence>
<dbReference type="GO" id="GO:0016616">
    <property type="term" value="F:oxidoreductase activity, acting on the CH-OH group of donors, NAD or NADP as acceptor"/>
    <property type="evidence" value="ECO:0007669"/>
    <property type="project" value="UniProtKB-ARBA"/>
</dbReference>
<proteinExistence type="inferred from homology"/>
<dbReference type="PIRSF" id="PIRSF000097">
    <property type="entry name" value="AKR"/>
    <property type="match status" value="1"/>
</dbReference>
<dbReference type="PANTHER" id="PTHR43827">
    <property type="entry name" value="2,5-DIKETO-D-GLUCONIC ACID REDUCTASE"/>
    <property type="match status" value="1"/>
</dbReference>
<feature type="binding site" evidence="5">
    <location>
        <position position="110"/>
    </location>
    <ligand>
        <name>substrate</name>
    </ligand>
</feature>
<keyword evidence="9" id="KW-1185">Reference proteome</keyword>
<evidence type="ECO:0000256" key="4">
    <source>
        <dbReference type="PIRSR" id="PIRSR000097-1"/>
    </source>
</evidence>